<keyword evidence="2" id="KW-1185">Reference proteome</keyword>
<dbReference type="AlphaFoldDB" id="A0A392SZW0"/>
<accession>A0A392SZW0</accession>
<sequence length="48" mass="5133">MLSNGRNHKLVGAAGFSAKNRGSGGNGESKRFLFFSLQFQVCESGSRP</sequence>
<proteinExistence type="predicted"/>
<dbReference type="EMBL" id="LXQA010468526">
    <property type="protein sequence ID" value="MCI53764.1"/>
    <property type="molecule type" value="Genomic_DNA"/>
</dbReference>
<dbReference type="Proteomes" id="UP000265520">
    <property type="component" value="Unassembled WGS sequence"/>
</dbReference>
<evidence type="ECO:0000313" key="1">
    <source>
        <dbReference type="EMBL" id="MCI53764.1"/>
    </source>
</evidence>
<feature type="non-terminal residue" evidence="1">
    <location>
        <position position="48"/>
    </location>
</feature>
<evidence type="ECO:0000313" key="2">
    <source>
        <dbReference type="Proteomes" id="UP000265520"/>
    </source>
</evidence>
<protein>
    <submittedName>
        <fullName evidence="1">Uncharacterized protein</fullName>
    </submittedName>
</protein>
<comment type="caution">
    <text evidence="1">The sequence shown here is derived from an EMBL/GenBank/DDBJ whole genome shotgun (WGS) entry which is preliminary data.</text>
</comment>
<reference evidence="1 2" key="1">
    <citation type="journal article" date="2018" name="Front. Plant Sci.">
        <title>Red Clover (Trifolium pratense) and Zigzag Clover (T. medium) - A Picture of Genomic Similarities and Differences.</title>
        <authorList>
            <person name="Dluhosova J."/>
            <person name="Istvanek J."/>
            <person name="Nedelnik J."/>
            <person name="Repkova J."/>
        </authorList>
    </citation>
    <scope>NUCLEOTIDE SEQUENCE [LARGE SCALE GENOMIC DNA]</scope>
    <source>
        <strain evidence="2">cv. 10/8</strain>
        <tissue evidence="1">Leaf</tissue>
    </source>
</reference>
<name>A0A392SZW0_9FABA</name>
<organism evidence="1 2">
    <name type="scientific">Trifolium medium</name>
    <dbReference type="NCBI Taxonomy" id="97028"/>
    <lineage>
        <taxon>Eukaryota</taxon>
        <taxon>Viridiplantae</taxon>
        <taxon>Streptophyta</taxon>
        <taxon>Embryophyta</taxon>
        <taxon>Tracheophyta</taxon>
        <taxon>Spermatophyta</taxon>
        <taxon>Magnoliopsida</taxon>
        <taxon>eudicotyledons</taxon>
        <taxon>Gunneridae</taxon>
        <taxon>Pentapetalae</taxon>
        <taxon>rosids</taxon>
        <taxon>fabids</taxon>
        <taxon>Fabales</taxon>
        <taxon>Fabaceae</taxon>
        <taxon>Papilionoideae</taxon>
        <taxon>50 kb inversion clade</taxon>
        <taxon>NPAAA clade</taxon>
        <taxon>Hologalegina</taxon>
        <taxon>IRL clade</taxon>
        <taxon>Trifolieae</taxon>
        <taxon>Trifolium</taxon>
    </lineage>
</organism>